<evidence type="ECO:0000313" key="2">
    <source>
        <dbReference type="EMBL" id="AJP06246.1"/>
    </source>
</evidence>
<sequence length="158" mass="18056">MSLRRLDSVKNLARLDSVKNLTKMVRGLGSSQSKGKHHYRSLSVDSQTWPKYLNRKGSSPYSDDEIPEGCLAVYVGEERKRFVIPTVYLSHPIFHMLLDKAHEEYGFKQKEGLTVPCAVEIFEESLWLIECSQSTCGQFDLELLVNNLRIKESLGPHE</sequence>
<protein>
    <submittedName>
        <fullName evidence="2">BSD7</fullName>
    </submittedName>
</protein>
<accession>A0A0K0M781</accession>
<dbReference type="Pfam" id="PF02519">
    <property type="entry name" value="Auxin_inducible"/>
    <property type="match status" value="1"/>
</dbReference>
<organism evidence="2">
    <name type="scientific">Pinus tabuliformis</name>
    <name type="common">Chinese red pine</name>
    <name type="synonym">Pinus leucosperma</name>
    <dbReference type="NCBI Taxonomy" id="88731"/>
    <lineage>
        <taxon>Eukaryota</taxon>
        <taxon>Viridiplantae</taxon>
        <taxon>Streptophyta</taxon>
        <taxon>Embryophyta</taxon>
        <taxon>Tracheophyta</taxon>
        <taxon>Spermatophyta</taxon>
        <taxon>Pinopsida</taxon>
        <taxon>Pinidae</taxon>
        <taxon>Conifers I</taxon>
        <taxon>Pinales</taxon>
        <taxon>Pinaceae</taxon>
        <taxon>Pinus</taxon>
        <taxon>Pinus subgen. Pinus</taxon>
    </lineage>
</organism>
<reference evidence="2" key="1">
    <citation type="submission" date="2014-04" db="EMBL/GenBank/DDBJ databases">
        <title>The genes involved in the male and female cone development in Pinus tabuliformis.</title>
        <authorList>
            <person name="Niu S."/>
            <person name="Li W."/>
            <person name="Chen X."/>
        </authorList>
    </citation>
    <scope>NUCLEOTIDE SEQUENCE</scope>
</reference>
<dbReference type="PANTHER" id="PTHR31374:SF28">
    <property type="entry name" value="SAUR-LIKE AUXIN-RESPONSIVE PROTEIN FAMILY"/>
    <property type="match status" value="1"/>
</dbReference>
<dbReference type="InterPro" id="IPR003676">
    <property type="entry name" value="SAUR_fam"/>
</dbReference>
<proteinExistence type="evidence at transcript level"/>
<dbReference type="GO" id="GO:0009733">
    <property type="term" value="P:response to auxin"/>
    <property type="evidence" value="ECO:0007669"/>
    <property type="project" value="InterPro"/>
</dbReference>
<name>A0A0K0M781_PINTB</name>
<dbReference type="EMBL" id="KJ711001">
    <property type="protein sequence ID" value="AJP06246.1"/>
    <property type="molecule type" value="mRNA"/>
</dbReference>
<dbReference type="PANTHER" id="PTHR31374">
    <property type="entry name" value="AUXIN-INDUCED PROTEIN-LIKE-RELATED"/>
    <property type="match status" value="1"/>
</dbReference>
<evidence type="ECO:0000256" key="1">
    <source>
        <dbReference type="ARBA" id="ARBA00006974"/>
    </source>
</evidence>
<comment type="similarity">
    <text evidence="1">Belongs to the ARG7 family.</text>
</comment>
<dbReference type="AlphaFoldDB" id="A0A0K0M781"/>